<evidence type="ECO:0000313" key="3">
    <source>
        <dbReference type="Proteomes" id="UP000515570"/>
    </source>
</evidence>
<sequence>MWPFKKNSATEEEPDVEAPLTPEPDPTPDHGPFNGDSVEITDFDFSDFSDGTLDLGSIKVPMPRPSEVQVEMGPDGPRMVHIVTKVGRITPVAFASTASGGLWQESVTDIIAGMRNDGLEATTEQGPWGEEVVGVTEHATIRMIGVEGDRWTLRVTLAAPNEFATDLAELGREIVARTFVYRGEQPMMAGTVLPVVMPAPLVEQVQKAMTERAAAAQKPAPTPAPEPVAPVAPTPNTTDLSHDEGSALEQMQQRSDNPEHP</sequence>
<dbReference type="AlphaFoldDB" id="A0A7G5FFQ3"/>
<name>A0A7G5FFQ3_9CORY</name>
<protein>
    <submittedName>
        <fullName evidence="2">DUF3710 domain-containing protein</fullName>
    </submittedName>
</protein>
<feature type="region of interest" description="Disordered" evidence="1">
    <location>
        <begin position="1"/>
        <end position="37"/>
    </location>
</feature>
<dbReference type="InterPro" id="IPR022183">
    <property type="entry name" value="DUF3710"/>
</dbReference>
<dbReference type="EMBL" id="CP059833">
    <property type="protein sequence ID" value="QMV85444.1"/>
    <property type="molecule type" value="Genomic_DNA"/>
</dbReference>
<dbReference type="RefSeq" id="WP_182386266.1">
    <property type="nucleotide sequence ID" value="NZ_CP059833.1"/>
</dbReference>
<organism evidence="2 3">
    <name type="scientific">Corynebacterium hindlerae</name>
    <dbReference type="NCBI Taxonomy" id="699041"/>
    <lineage>
        <taxon>Bacteria</taxon>
        <taxon>Bacillati</taxon>
        <taxon>Actinomycetota</taxon>
        <taxon>Actinomycetes</taxon>
        <taxon>Mycobacteriales</taxon>
        <taxon>Corynebacteriaceae</taxon>
        <taxon>Corynebacterium</taxon>
    </lineage>
</organism>
<evidence type="ECO:0000256" key="1">
    <source>
        <dbReference type="SAM" id="MobiDB-lite"/>
    </source>
</evidence>
<reference evidence="2 3" key="1">
    <citation type="submission" date="2020-07" db="EMBL/GenBank/DDBJ databases">
        <title>non toxigenic Corynebacterium sp. nov from a clinical source.</title>
        <authorList>
            <person name="Bernier A.-M."/>
            <person name="Bernard K."/>
        </authorList>
    </citation>
    <scope>NUCLEOTIDE SEQUENCE [LARGE SCALE GENOMIC DNA]</scope>
    <source>
        <strain evidence="3">NML 93-0612</strain>
    </source>
</reference>
<evidence type="ECO:0000313" key="2">
    <source>
        <dbReference type="EMBL" id="QMV85444.1"/>
    </source>
</evidence>
<dbReference type="Proteomes" id="UP000515570">
    <property type="component" value="Chromosome"/>
</dbReference>
<accession>A0A7G5FFQ3</accession>
<dbReference type="Pfam" id="PF12502">
    <property type="entry name" value="DUF3710"/>
    <property type="match status" value="1"/>
</dbReference>
<feature type="compositionally biased region" description="Pro residues" evidence="1">
    <location>
        <begin position="220"/>
        <end position="233"/>
    </location>
</feature>
<proteinExistence type="predicted"/>
<gene>
    <name evidence="2" type="ORF">HW450_01440</name>
</gene>
<feature type="region of interest" description="Disordered" evidence="1">
    <location>
        <begin position="208"/>
        <end position="261"/>
    </location>
</feature>
<keyword evidence="3" id="KW-1185">Reference proteome</keyword>